<evidence type="ECO:0000256" key="5">
    <source>
        <dbReference type="ARBA" id="ARBA00022679"/>
    </source>
</evidence>
<dbReference type="CDD" id="cd00082">
    <property type="entry name" value="HisKA"/>
    <property type="match status" value="1"/>
</dbReference>
<dbReference type="SUPFAM" id="SSF55785">
    <property type="entry name" value="PYP-like sensor domain (PAS domain)"/>
    <property type="match status" value="1"/>
</dbReference>
<dbReference type="PANTHER" id="PTHR43711:SF1">
    <property type="entry name" value="HISTIDINE KINASE 1"/>
    <property type="match status" value="1"/>
</dbReference>
<dbReference type="InterPro" id="IPR005467">
    <property type="entry name" value="His_kinase_dom"/>
</dbReference>
<evidence type="ECO:0000313" key="9">
    <source>
        <dbReference type="EMBL" id="TQN31274.1"/>
    </source>
</evidence>
<dbReference type="SUPFAM" id="SSF55874">
    <property type="entry name" value="ATPase domain of HSP90 chaperone/DNA topoisomerase II/histidine kinase"/>
    <property type="match status" value="1"/>
</dbReference>
<comment type="caution">
    <text evidence="9">The sequence shown here is derived from an EMBL/GenBank/DDBJ whole genome shotgun (WGS) entry which is preliminary data.</text>
</comment>
<keyword evidence="10" id="KW-1185">Reference proteome</keyword>
<dbReference type="InterPro" id="IPR050736">
    <property type="entry name" value="Sensor_HK_Regulatory"/>
</dbReference>
<dbReference type="GO" id="GO:0005886">
    <property type="term" value="C:plasma membrane"/>
    <property type="evidence" value="ECO:0007669"/>
    <property type="project" value="UniProtKB-SubCell"/>
</dbReference>
<dbReference type="Gene3D" id="1.10.287.130">
    <property type="match status" value="1"/>
</dbReference>
<comment type="subcellular location">
    <subcellularLocation>
        <location evidence="2">Cell membrane</location>
    </subcellularLocation>
</comment>
<organism evidence="9 10">
    <name type="scientific">Haloactinospora alba</name>
    <dbReference type="NCBI Taxonomy" id="405555"/>
    <lineage>
        <taxon>Bacteria</taxon>
        <taxon>Bacillati</taxon>
        <taxon>Actinomycetota</taxon>
        <taxon>Actinomycetes</taxon>
        <taxon>Streptosporangiales</taxon>
        <taxon>Nocardiopsidaceae</taxon>
        <taxon>Haloactinospora</taxon>
    </lineage>
</organism>
<keyword evidence="4" id="KW-0597">Phosphoprotein</keyword>
<evidence type="ECO:0000256" key="4">
    <source>
        <dbReference type="ARBA" id="ARBA00022553"/>
    </source>
</evidence>
<dbReference type="Proteomes" id="UP000317422">
    <property type="component" value="Unassembled WGS sequence"/>
</dbReference>
<dbReference type="InterPro" id="IPR036097">
    <property type="entry name" value="HisK_dim/P_sf"/>
</dbReference>
<dbReference type="InterPro" id="IPR003594">
    <property type="entry name" value="HATPase_dom"/>
</dbReference>
<dbReference type="InterPro" id="IPR000014">
    <property type="entry name" value="PAS"/>
</dbReference>
<dbReference type="Pfam" id="PF08448">
    <property type="entry name" value="PAS_4"/>
    <property type="match status" value="1"/>
</dbReference>
<dbReference type="Pfam" id="PF00512">
    <property type="entry name" value="HisKA"/>
    <property type="match status" value="1"/>
</dbReference>
<dbReference type="CDD" id="cd00075">
    <property type="entry name" value="HATPase"/>
    <property type="match status" value="1"/>
</dbReference>
<gene>
    <name evidence="9" type="ORF">FHX37_1171</name>
</gene>
<dbReference type="InterPro" id="IPR036890">
    <property type="entry name" value="HATPase_C_sf"/>
</dbReference>
<evidence type="ECO:0000313" key="10">
    <source>
        <dbReference type="Proteomes" id="UP000317422"/>
    </source>
</evidence>
<proteinExistence type="predicted"/>
<dbReference type="Gene3D" id="3.30.565.10">
    <property type="entry name" value="Histidine kinase-like ATPase, C-terminal domain"/>
    <property type="match status" value="1"/>
</dbReference>
<feature type="domain" description="Histidine kinase" evidence="8">
    <location>
        <begin position="144"/>
        <end position="355"/>
    </location>
</feature>
<sequence length="359" mass="39243">MSGDQWAGGSGPYTGAAVLSADELPDGVVVADGHGRVVTFNVMAHRLLRTSPSAALGRDFREVLPLRDAEGRDWWECTDPYNGLRTRSRQPERLLFLADGRRVLATARYVRDVPLGELTRLVVTLRDAAPRERHEQSRSDLVLTVAHELRSPLTSVKGFTATLLSKWERLTDRQKTFMLETVNADAERVTRLISDLLGASRIEAGSVELRRRVVDLPEQARKVLAGRVAAGEPEDRFRLDVRGSLPQMWLDGDKIEQIMGNLVENALRHGAGTVSVVIEPHEGGAAVSVRDEGRGVAPEAVMRVFRQFWRGGRRGGTGLGLFIVKGLIEAHGGAITINRAPNGGAEFRFTVPAGAPELA</sequence>
<dbReference type="Gene3D" id="3.30.450.20">
    <property type="entry name" value="PAS domain"/>
    <property type="match status" value="1"/>
</dbReference>
<dbReference type="PANTHER" id="PTHR43711">
    <property type="entry name" value="TWO-COMPONENT HISTIDINE KINASE"/>
    <property type="match status" value="1"/>
</dbReference>
<evidence type="ECO:0000256" key="6">
    <source>
        <dbReference type="ARBA" id="ARBA00022777"/>
    </source>
</evidence>
<dbReference type="SUPFAM" id="SSF47384">
    <property type="entry name" value="Homodimeric domain of signal transducing histidine kinase"/>
    <property type="match status" value="1"/>
</dbReference>
<dbReference type="InterPro" id="IPR003661">
    <property type="entry name" value="HisK_dim/P_dom"/>
</dbReference>
<name>A0A543NHN6_9ACTN</name>
<dbReference type="PRINTS" id="PR00344">
    <property type="entry name" value="BCTRLSENSOR"/>
</dbReference>
<protein>
    <recommendedName>
        <fullName evidence="3">histidine kinase</fullName>
        <ecNumber evidence="3">2.7.13.3</ecNumber>
    </recommendedName>
</protein>
<dbReference type="AlphaFoldDB" id="A0A543NHN6"/>
<keyword evidence="5" id="KW-0808">Transferase</keyword>
<dbReference type="SMART" id="SM00387">
    <property type="entry name" value="HATPase_c"/>
    <property type="match status" value="1"/>
</dbReference>
<evidence type="ECO:0000256" key="1">
    <source>
        <dbReference type="ARBA" id="ARBA00000085"/>
    </source>
</evidence>
<dbReference type="RefSeq" id="WP_246062110.1">
    <property type="nucleotide sequence ID" value="NZ_VFQC01000001.1"/>
</dbReference>
<dbReference type="GO" id="GO:0000155">
    <property type="term" value="F:phosphorelay sensor kinase activity"/>
    <property type="evidence" value="ECO:0007669"/>
    <property type="project" value="InterPro"/>
</dbReference>
<dbReference type="InterPro" id="IPR004358">
    <property type="entry name" value="Sig_transdc_His_kin-like_C"/>
</dbReference>
<evidence type="ECO:0000256" key="2">
    <source>
        <dbReference type="ARBA" id="ARBA00004236"/>
    </source>
</evidence>
<dbReference type="InterPro" id="IPR035965">
    <property type="entry name" value="PAS-like_dom_sf"/>
</dbReference>
<evidence type="ECO:0000256" key="7">
    <source>
        <dbReference type="ARBA" id="ARBA00023012"/>
    </source>
</evidence>
<dbReference type="InterPro" id="IPR013656">
    <property type="entry name" value="PAS_4"/>
</dbReference>
<dbReference type="CDD" id="cd00130">
    <property type="entry name" value="PAS"/>
    <property type="match status" value="1"/>
</dbReference>
<dbReference type="EC" id="2.7.13.3" evidence="3"/>
<evidence type="ECO:0000259" key="8">
    <source>
        <dbReference type="PROSITE" id="PS50109"/>
    </source>
</evidence>
<dbReference type="SMART" id="SM00388">
    <property type="entry name" value="HisKA"/>
    <property type="match status" value="1"/>
</dbReference>
<keyword evidence="6 9" id="KW-0418">Kinase</keyword>
<accession>A0A543NHN6</accession>
<comment type="catalytic activity">
    <reaction evidence="1">
        <text>ATP + protein L-histidine = ADP + protein N-phospho-L-histidine.</text>
        <dbReference type="EC" id="2.7.13.3"/>
    </reaction>
</comment>
<reference evidence="9 10" key="1">
    <citation type="submission" date="2019-06" db="EMBL/GenBank/DDBJ databases">
        <title>Sequencing the genomes of 1000 actinobacteria strains.</title>
        <authorList>
            <person name="Klenk H.-P."/>
        </authorList>
    </citation>
    <scope>NUCLEOTIDE SEQUENCE [LARGE SCALE GENOMIC DNA]</scope>
    <source>
        <strain evidence="9 10">DSM 45015</strain>
    </source>
</reference>
<dbReference type="Pfam" id="PF02518">
    <property type="entry name" value="HATPase_c"/>
    <property type="match status" value="1"/>
</dbReference>
<evidence type="ECO:0000256" key="3">
    <source>
        <dbReference type="ARBA" id="ARBA00012438"/>
    </source>
</evidence>
<dbReference type="EMBL" id="VFQC01000001">
    <property type="protein sequence ID" value="TQN31274.1"/>
    <property type="molecule type" value="Genomic_DNA"/>
</dbReference>
<keyword evidence="7" id="KW-0902">Two-component regulatory system</keyword>
<dbReference type="PROSITE" id="PS50109">
    <property type="entry name" value="HIS_KIN"/>
    <property type="match status" value="1"/>
</dbReference>